<keyword evidence="1" id="KW-0542">Nucleomorph</keyword>
<evidence type="ECO:0000313" key="1">
    <source>
        <dbReference type="EMBL" id="BAS01687.1"/>
    </source>
</evidence>
<dbReference type="EMBL" id="AB996601">
    <property type="protein sequence ID" value="BAS01687.1"/>
    <property type="molecule type" value="Genomic_DNA"/>
</dbReference>
<name>A0A0H5BLA5_9EUKA</name>
<organism evidence="1">
    <name type="scientific">Lotharella vacuolata</name>
    <dbReference type="NCBI Taxonomy" id="74820"/>
    <lineage>
        <taxon>Eukaryota</taxon>
        <taxon>Sar</taxon>
        <taxon>Rhizaria</taxon>
        <taxon>Cercozoa</taxon>
        <taxon>Chlorarachniophyceae</taxon>
        <taxon>Lotharella</taxon>
    </lineage>
</organism>
<geneLocation type="nucleomorph" evidence="1"/>
<reference evidence="1" key="1">
    <citation type="journal article" date="2015" name="Genome Biol. Evol.">
        <title>Nucleomorph Genome Sequences of Two Chlorarachniophytes, Amorphochlora amoebiformis and Lotharella vacuolata.</title>
        <authorList>
            <person name="Suzuki S."/>
            <person name="Shirato S."/>
            <person name="Hirakawa Y."/>
            <person name="Ishida K."/>
        </authorList>
    </citation>
    <scope>NUCLEOTIDE SEQUENCE</scope>
    <source>
        <strain evidence="1">CCMP240</strain>
    </source>
</reference>
<proteinExistence type="predicted"/>
<protein>
    <submittedName>
        <fullName evidence="1">Uncharacterized protein</fullName>
    </submittedName>
</protein>
<accession>A0A0H5BLA5</accession>
<sequence>MKIHKNNTKIFHVVNFNNTYINHLENRFVFDIFHSKNILSIFKISSCSFFINKSVNIISKPLKYGTFVLLRFTNYILHLSNTFNTCFLKQTVYDILRNICVDKFRSMYRMQQQICLSIAWEFFFTGFDNFTCYSHDVFRAYSLFSIRRYKRIANAGYCFLNELPLGIYLFRKNPNFNKLISFRKENKEKLLRESLLIGSREFYAYEEYQLHLLAVGIRIPWSSFNNPITHGIFNQVSDFSLKKHKLNTFSIRAYGIALIITIYDRDMLHMSGSSFINTTMKTFNSIKSPDVLLLSEKLTFFKEGYNDTVAFLFLSRSVSYQLWFRTILLLDTSILGNKIYEENIKWNSISGNSCTRMNFIWSLDLVSVVLYSKFRKSFMLSASNVRGLLDTHKHIICKTAILRDHVTRIRHTVMVKLFLKFFGIFFIFNVNNDICKFKKLFTYHQKNKKNDCNYKYKYFLKNIKNKKTFIDYKAEKSIHFLGVLISIGTPYQMSYLSKKNLPNSSIRKYHLGIANLTRIFDKHKSECGFFFRDRVALGFSRSFLYNLYELLSRGTGNFILEYNSIIFFNKISDFVTRLILQNTYIDSILQLRSYKNHIENSTLNYFFDYRWFEQLQLKQAAPFLTGYTKMLEHAPLHLSNSTLRYILHPNQNAIMQRLEFEEYEEISSFFYNYQNTTNIPLINTKTHTTPIFLYPSNAADMLYKIKHERSIIFSDMEETDKNFIKWYTNELSKLDDSIEKINTPDTIDKSLNLYPQGLYTLDARDKECNLVEMFRDASFLASDENIDSRKEKFLQFSIVKNKIFTFKTSTSVNICTHKDLGTLLFIVLYAQVLNHSIRHSTVAINLKRLSNVFNNTFLSRYRISKSPSRNELYNSGEYLRTVKDDAPHYVFSLEDDDTIIRIEQMEFIFEDYCWGGLLLNQSEDTDDYADSEESYSESDVFFEEIDKDFIKANDELFNTENNILPNFREFFFYENFFDIRTEYLERPDITLKKNTNNVKSYLKKEYGYSYPWSIVYEPLIEKFETEPREMRRLFSYKHLDLLELFSYHRWRQEHLLTKKLEGENQSEIDQIFDYELRDSFSSFPIQYNGIFKQDSLNREAIPDEDFIDEVWDNDEDEDPEYLSNNYDKLRFPGLNLSDTIILKSQAHPCFNIPIYTNLYIDQVAGLSTNLNMIVNSCKKLSENIASLISFEAMRSLDIEGTYFSIVHLASFKTPTDHCCGVYSGISVYKDGYGRSCSYCLLYEENYFVWDCIELEITLVNLLHEIPFIVTQAFRCDLVVDFDLWFLSTYTQFEIEFSIEKSLDPILSFEYELCYFAIDCTPEEGFEFTILPLKFYNLFLMLFDLDNVDDEMFWFEFIILYDFIFYIVSDSMVEEFEEYDYYTFYIDYYEPLELYNEVTTEEEFKLLIKKNHVPFFKKIFLKLWNTCSNIIKI</sequence>